<protein>
    <submittedName>
        <fullName evidence="1">Uncharacterized protein</fullName>
    </submittedName>
</protein>
<sequence length="70" mass="8192">MVANFVKAWLLVYQLSIFEDFVMQIPGFEIGDEFADKGMDRVEHLQALFLLRIFLIKCNIVPLRSLVLYL</sequence>
<evidence type="ECO:0000313" key="2">
    <source>
        <dbReference type="Proteomes" id="UP000018949"/>
    </source>
</evidence>
<reference evidence="1 2" key="1">
    <citation type="submission" date="2013-12" db="EMBL/GenBank/DDBJ databases">
        <title>NBRP : Genome information of microbial organism related human and environment.</title>
        <authorList>
            <person name="Hattori M."/>
            <person name="Oshima K."/>
            <person name="Inaba H."/>
            <person name="Suda W."/>
            <person name="Sakamoto M."/>
            <person name="Iino T."/>
            <person name="Kitahara M."/>
            <person name="Oshida Y."/>
            <person name="Iida T."/>
            <person name="Kudo T."/>
            <person name="Itoh T."/>
            <person name="Ahmed I."/>
            <person name="Ohkuma M."/>
        </authorList>
    </citation>
    <scope>NUCLEOTIDE SEQUENCE [LARGE SCALE GENOMIC DNA]</scope>
    <source>
        <strain evidence="1 2">JCM 21738</strain>
    </source>
</reference>
<comment type="caution">
    <text evidence="1">The sequence shown here is derived from an EMBL/GenBank/DDBJ whole genome shotgun (WGS) entry which is preliminary data.</text>
</comment>
<dbReference type="EMBL" id="BAUW01000039">
    <property type="protein sequence ID" value="GAE46233.1"/>
    <property type="molecule type" value="Genomic_DNA"/>
</dbReference>
<accession>W4RQR8</accession>
<gene>
    <name evidence="1" type="ORF">JCM21738_3115</name>
</gene>
<keyword evidence="2" id="KW-1185">Reference proteome</keyword>
<organism evidence="1 2">
    <name type="scientific">Mesobacillus boroniphilus JCM 21738</name>
    <dbReference type="NCBI Taxonomy" id="1294265"/>
    <lineage>
        <taxon>Bacteria</taxon>
        <taxon>Bacillati</taxon>
        <taxon>Bacillota</taxon>
        <taxon>Bacilli</taxon>
        <taxon>Bacillales</taxon>
        <taxon>Bacillaceae</taxon>
        <taxon>Mesobacillus</taxon>
    </lineage>
</organism>
<name>W4RQR8_9BACI</name>
<evidence type="ECO:0000313" key="1">
    <source>
        <dbReference type="EMBL" id="GAE46233.1"/>
    </source>
</evidence>
<dbReference type="Proteomes" id="UP000018949">
    <property type="component" value="Unassembled WGS sequence"/>
</dbReference>
<dbReference type="AlphaFoldDB" id="W4RQR8"/>
<proteinExistence type="predicted"/>